<reference evidence="4 5" key="1">
    <citation type="submission" date="2019-10" db="EMBL/GenBank/DDBJ databases">
        <title>Whole genome shotgun sequence of Acrocarpospora corrugata NBRC 13972.</title>
        <authorList>
            <person name="Ichikawa N."/>
            <person name="Kimura A."/>
            <person name="Kitahashi Y."/>
            <person name="Komaki H."/>
            <person name="Oguchi A."/>
        </authorList>
    </citation>
    <scope>NUCLEOTIDE SEQUENCE [LARGE SCALE GENOMIC DNA]</scope>
    <source>
        <strain evidence="4 5">NBRC 13972</strain>
    </source>
</reference>
<dbReference type="RefSeq" id="WP_155334429.1">
    <property type="nucleotide sequence ID" value="NZ_BAAABN010000006.1"/>
</dbReference>
<feature type="domain" description="Glycosyltransferase 2-like" evidence="2">
    <location>
        <begin position="4"/>
        <end position="125"/>
    </location>
</feature>
<sequence length="408" mass="45343">MKISVIIPTYNRAEMLRDTLHHLARQDIPVDDFEVIVSDDGSTDHTKAVVDSFAGQLNMKYHWMEYLGFRAGHARNAGAGMATAPLLVFLDTGGMVGPDFLRAHLAEHARPGGPRAIVGYAYGYNPDYGHVEVDAIAEAMSRMPPEQVVEHFTGKSWFLDVRHGLYEKYGFDLSRMAIPWLLFFTINVSVPAKEFHQAGGFDEGFDRWGCEDMHLGFRLFRNGVPLELSRTAWALEYPHERNRANDMQDVAINLRYFLAGWEEPQVEVLALLIPRLLFGTIDDECRAVLDWAASVRDLDVSAEIDAAVKEIAPSGRIVVFGSGGRVPPSLPSATLFDFDRELLQRATAGGGHTGHHRMGLLTGLDDQSVDTVVITSRMAGLWGRWSEDLLAEAGRVGRKIHVTFSAHS</sequence>
<dbReference type="Gene3D" id="3.90.550.10">
    <property type="entry name" value="Spore Coat Polysaccharide Biosynthesis Protein SpsA, Chain A"/>
    <property type="match status" value="1"/>
</dbReference>
<gene>
    <name evidence="4" type="ORF">Acor_00230</name>
</gene>
<keyword evidence="5" id="KW-1185">Reference proteome</keyword>
<accession>A0A5M3VQV1</accession>
<protein>
    <recommendedName>
        <fullName evidence="6">Glycosyltransferase 2-like domain-containing protein</fullName>
    </recommendedName>
</protein>
<proteinExistence type="predicted"/>
<feature type="domain" description="Galactosyltransferase C-terminal" evidence="3">
    <location>
        <begin position="174"/>
        <end position="227"/>
    </location>
</feature>
<dbReference type="Pfam" id="PF02709">
    <property type="entry name" value="Glyco_transf_7C"/>
    <property type="match status" value="1"/>
</dbReference>
<dbReference type="PANTHER" id="PTHR43685:SF3">
    <property type="entry name" value="SLR2126 PROTEIN"/>
    <property type="match status" value="1"/>
</dbReference>
<dbReference type="SUPFAM" id="SSF53448">
    <property type="entry name" value="Nucleotide-diphospho-sugar transferases"/>
    <property type="match status" value="1"/>
</dbReference>
<evidence type="ECO:0000259" key="2">
    <source>
        <dbReference type="Pfam" id="PF00535"/>
    </source>
</evidence>
<keyword evidence="1" id="KW-0808">Transferase</keyword>
<evidence type="ECO:0000313" key="5">
    <source>
        <dbReference type="Proteomes" id="UP000334990"/>
    </source>
</evidence>
<evidence type="ECO:0000256" key="1">
    <source>
        <dbReference type="ARBA" id="ARBA00022679"/>
    </source>
</evidence>
<dbReference type="InterPro" id="IPR001173">
    <property type="entry name" value="Glyco_trans_2-like"/>
</dbReference>
<dbReference type="Pfam" id="PF00535">
    <property type="entry name" value="Glycos_transf_2"/>
    <property type="match status" value="1"/>
</dbReference>
<dbReference type="InterPro" id="IPR027791">
    <property type="entry name" value="Galactosyl_T_C"/>
</dbReference>
<evidence type="ECO:0000313" key="4">
    <source>
        <dbReference type="EMBL" id="GER97961.1"/>
    </source>
</evidence>
<dbReference type="Proteomes" id="UP000334990">
    <property type="component" value="Unassembled WGS sequence"/>
</dbReference>
<dbReference type="InterPro" id="IPR050834">
    <property type="entry name" value="Glycosyltransf_2"/>
</dbReference>
<dbReference type="PANTHER" id="PTHR43685">
    <property type="entry name" value="GLYCOSYLTRANSFERASE"/>
    <property type="match status" value="1"/>
</dbReference>
<evidence type="ECO:0000259" key="3">
    <source>
        <dbReference type="Pfam" id="PF02709"/>
    </source>
</evidence>
<dbReference type="GO" id="GO:0016740">
    <property type="term" value="F:transferase activity"/>
    <property type="evidence" value="ECO:0007669"/>
    <property type="project" value="UniProtKB-KW"/>
</dbReference>
<dbReference type="AlphaFoldDB" id="A0A5M3VQV1"/>
<dbReference type="EMBL" id="BLAD01000035">
    <property type="protein sequence ID" value="GER97961.1"/>
    <property type="molecule type" value="Genomic_DNA"/>
</dbReference>
<organism evidence="4 5">
    <name type="scientific">Acrocarpospora corrugata</name>
    <dbReference type="NCBI Taxonomy" id="35763"/>
    <lineage>
        <taxon>Bacteria</taxon>
        <taxon>Bacillati</taxon>
        <taxon>Actinomycetota</taxon>
        <taxon>Actinomycetes</taxon>
        <taxon>Streptosporangiales</taxon>
        <taxon>Streptosporangiaceae</taxon>
        <taxon>Acrocarpospora</taxon>
    </lineage>
</organism>
<comment type="caution">
    <text evidence="4">The sequence shown here is derived from an EMBL/GenBank/DDBJ whole genome shotgun (WGS) entry which is preliminary data.</text>
</comment>
<dbReference type="InterPro" id="IPR029044">
    <property type="entry name" value="Nucleotide-diphossugar_trans"/>
</dbReference>
<dbReference type="OrthoDB" id="9802632at2"/>
<evidence type="ECO:0008006" key="6">
    <source>
        <dbReference type="Google" id="ProtNLM"/>
    </source>
</evidence>
<name>A0A5M3VQV1_9ACTN</name>